<comment type="function">
    <text evidence="1 6">Removes the N-terminal methionine from nascent proteins. The N-terminal methionine is often cleaved when the second residue in the primary sequence is small and uncharged (Met-Ala-, Cys, Gly, Pro, Ser, Thr, or Val). Requires deformylation of the N(alpha)-formylated initiator methionine before it can be hydrolyzed.</text>
</comment>
<dbReference type="InterPro" id="IPR036005">
    <property type="entry name" value="Creatinase/aminopeptidase-like"/>
</dbReference>
<dbReference type="GO" id="GO:0070006">
    <property type="term" value="F:metalloaminopeptidase activity"/>
    <property type="evidence" value="ECO:0007669"/>
    <property type="project" value="UniProtKB-UniRule"/>
</dbReference>
<evidence type="ECO:0000259" key="8">
    <source>
        <dbReference type="Pfam" id="PF00557"/>
    </source>
</evidence>
<dbReference type="OrthoDB" id="9802055at2"/>
<dbReference type="GO" id="GO:0004239">
    <property type="term" value="F:initiator methionyl aminopeptidase activity"/>
    <property type="evidence" value="ECO:0007669"/>
    <property type="project" value="UniProtKB-UniRule"/>
</dbReference>
<feature type="binding site" evidence="6">
    <location>
        <position position="208"/>
    </location>
    <ligand>
        <name>a divalent metal cation</name>
        <dbReference type="ChEBI" id="CHEBI:60240"/>
        <label>2</label>
        <note>catalytic</note>
    </ligand>
</feature>
<evidence type="ECO:0000256" key="4">
    <source>
        <dbReference type="ARBA" id="ARBA00022723"/>
    </source>
</evidence>
<dbReference type="InterPro" id="IPR002467">
    <property type="entry name" value="Pept_M24A_MAP1"/>
</dbReference>
<feature type="domain" description="Peptidase M24" evidence="8">
    <location>
        <begin position="12"/>
        <end position="247"/>
    </location>
</feature>
<keyword evidence="3 6" id="KW-0645">Protease</keyword>
<dbReference type="SUPFAM" id="SSF55920">
    <property type="entry name" value="Creatinase/aminopeptidase"/>
    <property type="match status" value="1"/>
</dbReference>
<feature type="binding site" evidence="6">
    <location>
        <position position="175"/>
    </location>
    <ligand>
        <name>a divalent metal cation</name>
        <dbReference type="ChEBI" id="CHEBI:60240"/>
        <label>2</label>
        <note>catalytic</note>
    </ligand>
</feature>
<dbReference type="InterPro" id="IPR001714">
    <property type="entry name" value="Pept_M24_MAP"/>
</dbReference>
<comment type="caution">
    <text evidence="9">The sequence shown here is derived from an EMBL/GenBank/DDBJ whole genome shotgun (WGS) entry which is preliminary data.</text>
</comment>
<dbReference type="CDD" id="cd01086">
    <property type="entry name" value="MetAP1"/>
    <property type="match status" value="1"/>
</dbReference>
<dbReference type="Gene3D" id="3.90.230.10">
    <property type="entry name" value="Creatinase/methionine aminopeptidase superfamily"/>
    <property type="match status" value="1"/>
</dbReference>
<dbReference type="NCBIfam" id="TIGR00500">
    <property type="entry name" value="met_pdase_I"/>
    <property type="match status" value="1"/>
</dbReference>
<sequence length="269" mass="29409">MIELKSPEEIKQMRPAGKFVGDILSQLRETTKVGTNLLEIDEYVHKRIADRQGAESCYVDYAPDFGTGPFRHWICVSVNDAVLHGVPYDYNLKDGDLVSLDLAVSVDGWVGDSAISFVVGKADPEDERIIKTTQEALKAGISQAYSGNRIGDISAAVGAVAHENGYTVNMEFGGHGVGHLMHGDPFVVNDGRAHHGYKLRPGLVIAIEPWFMRGTDEIFQDPKDGWTLRSADGSRGAHTEHTIAITDGDPIILTRRDGFDPALPDNLQK</sequence>
<evidence type="ECO:0000256" key="5">
    <source>
        <dbReference type="ARBA" id="ARBA00022801"/>
    </source>
</evidence>
<feature type="binding site" evidence="6">
    <location>
        <position position="240"/>
    </location>
    <ligand>
        <name>a divalent metal cation</name>
        <dbReference type="ChEBI" id="CHEBI:60240"/>
        <label>1</label>
    </ligand>
</feature>
<organism evidence="9 10">
    <name type="scientific">Pseudoscardovia suis</name>
    <dbReference type="NCBI Taxonomy" id="987063"/>
    <lineage>
        <taxon>Bacteria</taxon>
        <taxon>Bacillati</taxon>
        <taxon>Actinomycetota</taxon>
        <taxon>Actinomycetes</taxon>
        <taxon>Bifidobacteriales</taxon>
        <taxon>Bifidobacteriaceae</taxon>
        <taxon>Pseudoscardovia</taxon>
    </lineage>
</organism>
<protein>
    <recommendedName>
        <fullName evidence="6 7">Methionine aminopeptidase</fullName>
        <shortName evidence="6">MAP</shortName>
        <shortName evidence="6">MetAP</shortName>
        <ecNumber evidence="6 7">3.4.11.18</ecNumber>
    </recommendedName>
    <alternativeName>
        <fullName evidence="6">Peptidase M</fullName>
    </alternativeName>
</protein>
<keyword evidence="10" id="KW-1185">Reference proteome</keyword>
<dbReference type="GO" id="GO:0006508">
    <property type="term" value="P:proteolysis"/>
    <property type="evidence" value="ECO:0007669"/>
    <property type="project" value="UniProtKB-KW"/>
</dbReference>
<keyword evidence="2 6" id="KW-0031">Aminopeptidase</keyword>
<feature type="binding site" evidence="6">
    <location>
        <position position="240"/>
    </location>
    <ligand>
        <name>a divalent metal cation</name>
        <dbReference type="ChEBI" id="CHEBI:60240"/>
        <label>2</label>
        <note>catalytic</note>
    </ligand>
</feature>
<evidence type="ECO:0000256" key="1">
    <source>
        <dbReference type="ARBA" id="ARBA00002521"/>
    </source>
</evidence>
<dbReference type="PANTHER" id="PTHR43330">
    <property type="entry name" value="METHIONINE AMINOPEPTIDASE"/>
    <property type="match status" value="1"/>
</dbReference>
<dbReference type="GO" id="GO:0046872">
    <property type="term" value="F:metal ion binding"/>
    <property type="evidence" value="ECO:0007669"/>
    <property type="project" value="UniProtKB-UniRule"/>
</dbReference>
<evidence type="ECO:0000313" key="10">
    <source>
        <dbReference type="Proteomes" id="UP000216454"/>
    </source>
</evidence>
<evidence type="ECO:0000256" key="6">
    <source>
        <dbReference type="HAMAP-Rule" id="MF_01974"/>
    </source>
</evidence>
<dbReference type="GO" id="GO:0005829">
    <property type="term" value="C:cytosol"/>
    <property type="evidence" value="ECO:0007669"/>
    <property type="project" value="TreeGrafter"/>
</dbReference>
<reference evidence="9 10" key="1">
    <citation type="journal article" date="2017" name="BMC Genomics">
        <title>Comparative genomic and phylogenomic analyses of the Bifidobacteriaceae family.</title>
        <authorList>
            <person name="Lugli G.A."/>
            <person name="Milani C."/>
            <person name="Turroni F."/>
            <person name="Duranti S."/>
            <person name="Mancabelli L."/>
            <person name="Mangifesta M."/>
            <person name="Ferrario C."/>
            <person name="Modesto M."/>
            <person name="Mattarelli P."/>
            <person name="Jiri K."/>
            <person name="van Sinderen D."/>
            <person name="Ventura M."/>
        </authorList>
    </citation>
    <scope>NUCLEOTIDE SEQUENCE [LARGE SCALE GENOMIC DNA]</scope>
    <source>
        <strain evidence="9 10">DSM 24744</strain>
    </source>
</reference>
<comment type="subunit">
    <text evidence="6">Monomer.</text>
</comment>
<accession>A0A261EQH1</accession>
<feature type="binding site" evidence="6">
    <location>
        <position position="84"/>
    </location>
    <ligand>
        <name>substrate</name>
    </ligand>
</feature>
<comment type="cofactor">
    <cofactor evidence="6">
        <name>Co(2+)</name>
        <dbReference type="ChEBI" id="CHEBI:48828"/>
    </cofactor>
    <cofactor evidence="6">
        <name>Zn(2+)</name>
        <dbReference type="ChEBI" id="CHEBI:29105"/>
    </cofactor>
    <cofactor evidence="6">
        <name>Mn(2+)</name>
        <dbReference type="ChEBI" id="CHEBI:29035"/>
    </cofactor>
    <cofactor evidence="6">
        <name>Fe(2+)</name>
        <dbReference type="ChEBI" id="CHEBI:29033"/>
    </cofactor>
    <text evidence="6">Binds 2 divalent metal cations per subunit. Has a high-affinity and a low affinity metal-binding site. The true nature of the physiological cofactor is under debate. The enzyme is active with cobalt, zinc, manganese or divalent iron ions. Most likely, methionine aminopeptidases function as mononuclear Fe(2+)-metalloproteases under physiological conditions, and the catalytically relevant metal-binding site has been assigned to the histidine-containing high-affinity site.</text>
</comment>
<feature type="binding site" evidence="6">
    <location>
        <position position="101"/>
    </location>
    <ligand>
        <name>a divalent metal cation</name>
        <dbReference type="ChEBI" id="CHEBI:60240"/>
        <label>1</label>
    </ligand>
</feature>
<evidence type="ECO:0000256" key="2">
    <source>
        <dbReference type="ARBA" id="ARBA00022438"/>
    </source>
</evidence>
<keyword evidence="4 6" id="KW-0479">Metal-binding</keyword>
<keyword evidence="5 6" id="KW-0378">Hydrolase</keyword>
<name>A0A261EQH1_9BIFI</name>
<dbReference type="Proteomes" id="UP000216454">
    <property type="component" value="Unassembled WGS sequence"/>
</dbReference>
<feature type="binding site" evidence="6">
    <location>
        <position position="112"/>
    </location>
    <ligand>
        <name>a divalent metal cation</name>
        <dbReference type="ChEBI" id="CHEBI:60240"/>
        <label>2</label>
        <note>catalytic</note>
    </ligand>
</feature>
<dbReference type="AlphaFoldDB" id="A0A261EQH1"/>
<dbReference type="Pfam" id="PF00557">
    <property type="entry name" value="Peptidase_M24"/>
    <property type="match status" value="1"/>
</dbReference>
<dbReference type="RefSeq" id="WP_094691915.1">
    <property type="nucleotide sequence ID" value="NZ_MWWQ01000017.1"/>
</dbReference>
<proteinExistence type="inferred from homology"/>
<feature type="binding site" evidence="6">
    <location>
        <position position="182"/>
    </location>
    <ligand>
        <name>substrate</name>
    </ligand>
</feature>
<dbReference type="EC" id="3.4.11.18" evidence="6 7"/>
<dbReference type="EMBL" id="MWWQ01000017">
    <property type="protein sequence ID" value="OZG49108.1"/>
    <property type="molecule type" value="Genomic_DNA"/>
</dbReference>
<dbReference type="PANTHER" id="PTHR43330:SF27">
    <property type="entry name" value="METHIONINE AMINOPEPTIDASE"/>
    <property type="match status" value="1"/>
</dbReference>
<evidence type="ECO:0000313" key="9">
    <source>
        <dbReference type="EMBL" id="OZG49108.1"/>
    </source>
</evidence>
<evidence type="ECO:0000256" key="3">
    <source>
        <dbReference type="ARBA" id="ARBA00022670"/>
    </source>
</evidence>
<dbReference type="InterPro" id="IPR000994">
    <property type="entry name" value="Pept_M24"/>
</dbReference>
<dbReference type="PRINTS" id="PR00599">
    <property type="entry name" value="MAPEPTIDASE"/>
</dbReference>
<dbReference type="HAMAP" id="MF_01974">
    <property type="entry name" value="MetAP_1"/>
    <property type="match status" value="1"/>
</dbReference>
<comment type="catalytic activity">
    <reaction evidence="6 7">
        <text>Release of N-terminal amino acids, preferentially methionine, from peptides and arylamides.</text>
        <dbReference type="EC" id="3.4.11.18"/>
    </reaction>
</comment>
<gene>
    <name evidence="6" type="primary">map</name>
    <name evidence="9" type="ORF">PSSU_1603</name>
</gene>
<feature type="binding site" evidence="6">
    <location>
        <position position="112"/>
    </location>
    <ligand>
        <name>a divalent metal cation</name>
        <dbReference type="ChEBI" id="CHEBI:60240"/>
        <label>1</label>
    </ligand>
</feature>
<comment type="similarity">
    <text evidence="6">Belongs to the peptidase M24A family. Methionine aminopeptidase type 1 subfamily.</text>
</comment>
<evidence type="ECO:0000256" key="7">
    <source>
        <dbReference type="RuleBase" id="RU003653"/>
    </source>
</evidence>